<dbReference type="HOGENOM" id="CLU_145175_0_0_2"/>
<protein>
    <submittedName>
        <fullName evidence="1">Uncharacterized protein</fullName>
    </submittedName>
</protein>
<evidence type="ECO:0000313" key="1">
    <source>
        <dbReference type="EMBL" id="AGB16455.1"/>
    </source>
</evidence>
<dbReference type="Pfam" id="PF20126">
    <property type="entry name" value="TumE"/>
    <property type="match status" value="1"/>
</dbReference>
<keyword evidence="2" id="KW-1185">Reference proteome</keyword>
<reference evidence="1" key="1">
    <citation type="submission" date="2011-09" db="EMBL/GenBank/DDBJ databases">
        <title>Complete sequence of Halovivax ruber XH-70.</title>
        <authorList>
            <consortium name="US DOE Joint Genome Institute"/>
            <person name="Lucas S."/>
            <person name="Han J."/>
            <person name="Lapidus A."/>
            <person name="Cheng J.-F."/>
            <person name="Goodwin L."/>
            <person name="Pitluck S."/>
            <person name="Peters L."/>
            <person name="Mikhailova N."/>
            <person name="Davenport K."/>
            <person name="Detter J.C."/>
            <person name="Han C."/>
            <person name="Tapia R."/>
            <person name="Land M."/>
            <person name="Hauser L."/>
            <person name="Kyrpides N."/>
            <person name="Ivanova N."/>
            <person name="Pagani I."/>
            <person name="Sproer C."/>
            <person name="Anderson I."/>
            <person name="Woyke T."/>
        </authorList>
    </citation>
    <scope>NUCLEOTIDE SEQUENCE</scope>
    <source>
        <strain evidence="1">XH-70</strain>
    </source>
</reference>
<dbReference type="eggNOG" id="arCOG06153">
    <property type="taxonomic scope" value="Archaea"/>
</dbReference>
<dbReference type="InterPro" id="IPR045397">
    <property type="entry name" value="TumE-like"/>
</dbReference>
<proteinExistence type="predicted"/>
<dbReference type="EMBL" id="CP003050">
    <property type="protein sequence ID" value="AGB16455.1"/>
    <property type="molecule type" value="Genomic_DNA"/>
</dbReference>
<organism evidence="1 2">
    <name type="scientific">Halovivax ruber (strain DSM 18193 / JCM 13892 / XH-70)</name>
    <dbReference type="NCBI Taxonomy" id="797302"/>
    <lineage>
        <taxon>Archaea</taxon>
        <taxon>Methanobacteriati</taxon>
        <taxon>Methanobacteriota</taxon>
        <taxon>Stenosarchaea group</taxon>
        <taxon>Halobacteria</taxon>
        <taxon>Halobacteriales</taxon>
        <taxon>Natrialbaceae</taxon>
        <taxon>Halovivax</taxon>
    </lineage>
</organism>
<name>L0IA37_HALRX</name>
<evidence type="ECO:0000313" key="2">
    <source>
        <dbReference type="Proteomes" id="UP000010846"/>
    </source>
</evidence>
<gene>
    <name evidence="1" type="ordered locus">Halru_1856</name>
</gene>
<dbReference type="AlphaFoldDB" id="L0IA37"/>
<dbReference type="STRING" id="797302.Halru_1856"/>
<accession>L0IA37</accession>
<dbReference type="KEGG" id="hru:Halru_1856"/>
<dbReference type="Proteomes" id="UP000010846">
    <property type="component" value="Chromosome"/>
</dbReference>
<sequence>MTVTGGRTKRDPNRALLREVAATLGDERWVSQTAVFPSNRPDSVVCTVQEQYYPRQFVSRTYLEIQSYTNGDFHVTYVEARHETEWMVRWDRHESDDYARDHFHGPPDAHHEDGTDRSYPPTLFGVLSQEIVPWLYDRMGSVWDELDR</sequence>